<dbReference type="Gene3D" id="1.25.40.10">
    <property type="entry name" value="Tetratricopeptide repeat domain"/>
    <property type="match status" value="1"/>
</dbReference>
<dbReference type="Pfam" id="PF14559">
    <property type="entry name" value="TPR_19"/>
    <property type="match status" value="1"/>
</dbReference>
<dbReference type="AlphaFoldDB" id="A0A7C3Z9Z2"/>
<protein>
    <submittedName>
        <fullName evidence="2">Tetratricopeptide repeat protein</fullName>
    </submittedName>
</protein>
<dbReference type="SUPFAM" id="SSF48452">
    <property type="entry name" value="TPR-like"/>
    <property type="match status" value="1"/>
</dbReference>
<evidence type="ECO:0000313" key="2">
    <source>
        <dbReference type="EMBL" id="HGF33092.1"/>
    </source>
</evidence>
<comment type="caution">
    <text evidence="2">The sequence shown here is derived from an EMBL/GenBank/DDBJ whole genome shotgun (WGS) entry which is preliminary data.</text>
</comment>
<dbReference type="InterPro" id="IPR011990">
    <property type="entry name" value="TPR-like_helical_dom_sf"/>
</dbReference>
<proteinExistence type="predicted"/>
<organism evidence="2">
    <name type="scientific">Desulfobacca acetoxidans</name>
    <dbReference type="NCBI Taxonomy" id="60893"/>
    <lineage>
        <taxon>Bacteria</taxon>
        <taxon>Pseudomonadati</taxon>
        <taxon>Thermodesulfobacteriota</taxon>
        <taxon>Desulfobaccia</taxon>
        <taxon>Desulfobaccales</taxon>
        <taxon>Desulfobaccaceae</taxon>
        <taxon>Desulfobacca</taxon>
    </lineage>
</organism>
<feature type="signal peptide" evidence="1">
    <location>
        <begin position="1"/>
        <end position="26"/>
    </location>
</feature>
<feature type="chain" id="PRO_5028378548" evidence="1">
    <location>
        <begin position="27"/>
        <end position="165"/>
    </location>
</feature>
<name>A0A7C3Z9Z2_9BACT</name>
<keyword evidence="1" id="KW-0732">Signal</keyword>
<accession>A0A7C3Z9Z2</accession>
<reference evidence="2" key="1">
    <citation type="journal article" date="2020" name="mSystems">
        <title>Genome- and Community-Level Interaction Insights into Carbon Utilization and Element Cycling Functions of Hydrothermarchaeota in Hydrothermal Sediment.</title>
        <authorList>
            <person name="Zhou Z."/>
            <person name="Liu Y."/>
            <person name="Xu W."/>
            <person name="Pan J."/>
            <person name="Luo Z.H."/>
            <person name="Li M."/>
        </authorList>
    </citation>
    <scope>NUCLEOTIDE SEQUENCE [LARGE SCALE GENOMIC DNA]</scope>
    <source>
        <strain evidence="2">SpSt-897</strain>
    </source>
</reference>
<evidence type="ECO:0000256" key="1">
    <source>
        <dbReference type="SAM" id="SignalP"/>
    </source>
</evidence>
<sequence>MRQVRSSTTLVLAVGLCLLLAAGAAAQVTGYGSTPLPADIYGPLNEGFGLIADGKYDAAAVKFKDVLQKDPNNPFALNNLAAIEAQKGHYREAMAFLQQATVKANDYRQKVAQTCFVAGLCNAVKPRQEVGPTSTIAPIIQDNIAKLKPKVEALPPSPSSPPAMK</sequence>
<dbReference type="EMBL" id="DTMF01000047">
    <property type="protein sequence ID" value="HGF33092.1"/>
    <property type="molecule type" value="Genomic_DNA"/>
</dbReference>
<gene>
    <name evidence="2" type="ORF">ENW96_01735</name>
</gene>